<accession>A0ABY5LP84</accession>
<keyword evidence="2" id="KW-1185">Reference proteome</keyword>
<sequence>MQSIDQLPVKNTPQIISVVIESNDDGYLAMIPGIQGAFAEGDTPQEAIFNCTDVLKMIMEYKQEQNENLNLGSIELSANTGWAFTIPIKL</sequence>
<organism evidence="1 2">
    <name type="scientific">Dolichospermum heterosporum TAC447</name>
    <dbReference type="NCBI Taxonomy" id="747523"/>
    <lineage>
        <taxon>Bacteria</taxon>
        <taxon>Bacillati</taxon>
        <taxon>Cyanobacteriota</taxon>
        <taxon>Cyanophyceae</taxon>
        <taxon>Nostocales</taxon>
        <taxon>Aphanizomenonaceae</taxon>
        <taxon>Dolichospermum</taxon>
        <taxon>Dolichospermum heterosporum</taxon>
    </lineage>
</organism>
<dbReference type="SUPFAM" id="SSF143100">
    <property type="entry name" value="TTHA1013/TTHA0281-like"/>
    <property type="match status" value="1"/>
</dbReference>
<dbReference type="EMBL" id="CP099464">
    <property type="protein sequence ID" value="UUO13781.1"/>
    <property type="molecule type" value="Genomic_DNA"/>
</dbReference>
<dbReference type="Proteomes" id="UP001057561">
    <property type="component" value="Chromosome"/>
</dbReference>
<gene>
    <name evidence="1" type="ORF">NG743_17145</name>
</gene>
<dbReference type="Gene3D" id="3.30.160.250">
    <property type="match status" value="1"/>
</dbReference>
<dbReference type="RefSeq" id="WP_193962821.1">
    <property type="nucleotide sequence ID" value="NZ_CP099464.1"/>
</dbReference>
<name>A0ABY5LP84_9CYAN</name>
<reference evidence="1" key="1">
    <citation type="submission" date="2022-06" db="EMBL/GenBank/DDBJ databases">
        <title>Nostosin G and Spiroidesin B from the Cyanobacterium Dolichospermum sp. NIES-1697.</title>
        <authorList>
            <person name="Phan C.-S."/>
            <person name="Mehjabin J.J."/>
            <person name="Anas A.R.J."/>
            <person name="Hayasaka M."/>
            <person name="Onoki R."/>
            <person name="Wang J."/>
            <person name="Umezawa T."/>
            <person name="Washio K."/>
            <person name="Morikawa M."/>
            <person name="Okino T."/>
        </authorList>
    </citation>
    <scope>NUCLEOTIDE SEQUENCE</scope>
    <source>
        <strain evidence="1">NIES-1697</strain>
    </source>
</reference>
<evidence type="ECO:0008006" key="3">
    <source>
        <dbReference type="Google" id="ProtNLM"/>
    </source>
</evidence>
<evidence type="ECO:0000313" key="2">
    <source>
        <dbReference type="Proteomes" id="UP001057561"/>
    </source>
</evidence>
<evidence type="ECO:0000313" key="1">
    <source>
        <dbReference type="EMBL" id="UUO13781.1"/>
    </source>
</evidence>
<protein>
    <recommendedName>
        <fullName evidence="3">HicB-like antitoxin of toxin-antitoxin system domain-containing protein</fullName>
    </recommendedName>
</protein>
<proteinExistence type="predicted"/>
<dbReference type="InterPro" id="IPR035069">
    <property type="entry name" value="TTHA1013/TTHA0281-like"/>
</dbReference>